<dbReference type="PaxDb" id="2903-EOD41675"/>
<dbReference type="Gene3D" id="3.40.50.1110">
    <property type="entry name" value="SGNH hydrolase"/>
    <property type="match status" value="1"/>
</dbReference>
<organism evidence="1 2">
    <name type="scientific">Emiliania huxleyi (strain CCMP1516)</name>
    <dbReference type="NCBI Taxonomy" id="280463"/>
    <lineage>
        <taxon>Eukaryota</taxon>
        <taxon>Haptista</taxon>
        <taxon>Haptophyta</taxon>
        <taxon>Prymnesiophyceae</taxon>
        <taxon>Isochrysidales</taxon>
        <taxon>Noelaerhabdaceae</taxon>
        <taxon>Emiliania</taxon>
    </lineage>
</organism>
<evidence type="ECO:0008006" key="3">
    <source>
        <dbReference type="Google" id="ProtNLM"/>
    </source>
</evidence>
<evidence type="ECO:0000313" key="2">
    <source>
        <dbReference type="Proteomes" id="UP000013827"/>
    </source>
</evidence>
<dbReference type="Gene3D" id="2.60.120.200">
    <property type="match status" value="1"/>
</dbReference>
<dbReference type="SUPFAM" id="SSF52266">
    <property type="entry name" value="SGNH hydrolase"/>
    <property type="match status" value="1"/>
</dbReference>
<dbReference type="InterPro" id="IPR013320">
    <property type="entry name" value="ConA-like_dom_sf"/>
</dbReference>
<name>A0A0D3L0Z0_EMIH1</name>
<reference evidence="1" key="2">
    <citation type="submission" date="2024-10" db="UniProtKB">
        <authorList>
            <consortium name="EnsemblProtists"/>
        </authorList>
    </citation>
    <scope>IDENTIFICATION</scope>
</reference>
<dbReference type="Proteomes" id="UP000013827">
    <property type="component" value="Unassembled WGS sequence"/>
</dbReference>
<protein>
    <recommendedName>
        <fullName evidence="3">Laminin G domain-containing protein</fullName>
    </recommendedName>
</protein>
<keyword evidence="2" id="KW-1185">Reference proteome</keyword>
<sequence>MRSDKEPIRKRGRVAVALVCVALLAVGIAVPLGVFLRPSSSCEDYTGPLDENTIAVFGSSVSNGFMCSGNCSGRARSSLSSQEADLGGCYQSRLRVWQREHSGRSVFNNANNGDSTAKLLRRFCQVLSSRARYVLFGLSLSNEAKRMGASEVTREVFDAYHDGLVQLADRTRTAGGYPVIGSCYPRSSGGGGEVTGIAMGGGVGLLTAVVIAFFMWLEYTADEYALIREMNVLTQTSEALGQPPGVNYLGALDDGHGRIVEGFFADGGHPNDAGSTEMWLAIVPSLFDAINAGKPSRVARQDASGSTGFVSEGSERRVAFTVPADQPMHSFTFAFAFRCSTDCIGASVASVSQAPVAPQSARAAVSAPHPLPVAPPSDLKIGIDASGQLSTTDERSGIVAAAGPSLTDGDWHYVAVSHYYANASTNYYVDGQIVLQTLERRVPSDFVLACSSSAALSCEYRDMLIYRSASNGDEVAFLADDTRPTVLQASLEVYAPLTNSSHLAANLAQSLSEVILDG</sequence>
<dbReference type="KEGG" id="ehx:EMIHUDRAFT_194099"/>
<dbReference type="CDD" id="cd00229">
    <property type="entry name" value="SGNH_hydrolase"/>
    <property type="match status" value="1"/>
</dbReference>
<dbReference type="GeneID" id="17286945"/>
<reference evidence="2" key="1">
    <citation type="journal article" date="2013" name="Nature">
        <title>Pan genome of the phytoplankton Emiliania underpins its global distribution.</title>
        <authorList>
            <person name="Read B.A."/>
            <person name="Kegel J."/>
            <person name="Klute M.J."/>
            <person name="Kuo A."/>
            <person name="Lefebvre S.C."/>
            <person name="Maumus F."/>
            <person name="Mayer C."/>
            <person name="Miller J."/>
            <person name="Monier A."/>
            <person name="Salamov A."/>
            <person name="Young J."/>
            <person name="Aguilar M."/>
            <person name="Claverie J.M."/>
            <person name="Frickenhaus S."/>
            <person name="Gonzalez K."/>
            <person name="Herman E.K."/>
            <person name="Lin Y.C."/>
            <person name="Napier J."/>
            <person name="Ogata H."/>
            <person name="Sarno A.F."/>
            <person name="Shmutz J."/>
            <person name="Schroeder D."/>
            <person name="de Vargas C."/>
            <person name="Verret F."/>
            <person name="von Dassow P."/>
            <person name="Valentin K."/>
            <person name="Van de Peer Y."/>
            <person name="Wheeler G."/>
            <person name="Dacks J.B."/>
            <person name="Delwiche C.F."/>
            <person name="Dyhrman S.T."/>
            <person name="Glockner G."/>
            <person name="John U."/>
            <person name="Richards T."/>
            <person name="Worden A.Z."/>
            <person name="Zhang X."/>
            <person name="Grigoriev I.V."/>
            <person name="Allen A.E."/>
            <person name="Bidle K."/>
            <person name="Borodovsky M."/>
            <person name="Bowler C."/>
            <person name="Brownlee C."/>
            <person name="Cock J.M."/>
            <person name="Elias M."/>
            <person name="Gladyshev V.N."/>
            <person name="Groth M."/>
            <person name="Guda C."/>
            <person name="Hadaegh A."/>
            <person name="Iglesias-Rodriguez M.D."/>
            <person name="Jenkins J."/>
            <person name="Jones B.M."/>
            <person name="Lawson T."/>
            <person name="Leese F."/>
            <person name="Lindquist E."/>
            <person name="Lobanov A."/>
            <person name="Lomsadze A."/>
            <person name="Malik S.B."/>
            <person name="Marsh M.E."/>
            <person name="Mackinder L."/>
            <person name="Mock T."/>
            <person name="Mueller-Roeber B."/>
            <person name="Pagarete A."/>
            <person name="Parker M."/>
            <person name="Probert I."/>
            <person name="Quesneville H."/>
            <person name="Raines C."/>
            <person name="Rensing S.A."/>
            <person name="Riano-Pachon D.M."/>
            <person name="Richier S."/>
            <person name="Rokitta S."/>
            <person name="Shiraiwa Y."/>
            <person name="Soanes D.M."/>
            <person name="van der Giezen M."/>
            <person name="Wahlund T.M."/>
            <person name="Williams B."/>
            <person name="Wilson W."/>
            <person name="Wolfe G."/>
            <person name="Wurch L.L."/>
        </authorList>
    </citation>
    <scope>NUCLEOTIDE SEQUENCE</scope>
</reference>
<proteinExistence type="predicted"/>
<dbReference type="AlphaFoldDB" id="A0A0D3L0Z0"/>
<dbReference type="InterPro" id="IPR036514">
    <property type="entry name" value="SGNH_hydro_sf"/>
</dbReference>
<accession>A0A0D3L0Z0</accession>
<evidence type="ECO:0000313" key="1">
    <source>
        <dbReference type="EnsemblProtists" id="EOD41675"/>
    </source>
</evidence>
<dbReference type="RefSeq" id="XP_005794104.1">
    <property type="nucleotide sequence ID" value="XM_005794047.1"/>
</dbReference>
<dbReference type="SUPFAM" id="SSF49899">
    <property type="entry name" value="Concanavalin A-like lectins/glucanases"/>
    <property type="match status" value="1"/>
</dbReference>
<dbReference type="HOGENOM" id="CLU_526227_0_0_1"/>
<dbReference type="EnsemblProtists" id="EOD41675">
    <property type="protein sequence ID" value="EOD41675"/>
    <property type="gene ID" value="EMIHUDRAFT_194099"/>
</dbReference>